<proteinExistence type="predicted"/>
<feature type="region of interest" description="Disordered" evidence="1">
    <location>
        <begin position="110"/>
        <end position="158"/>
    </location>
</feature>
<reference evidence="5" key="1">
    <citation type="journal article" date="2014" name="Nat. Genet.">
        <title>A reference genome for common bean and genome-wide analysis of dual domestications.</title>
        <authorList>
            <person name="Schmutz J."/>
            <person name="McClean P.E."/>
            <person name="Mamidi S."/>
            <person name="Wu G.A."/>
            <person name="Cannon S.B."/>
            <person name="Grimwood J."/>
            <person name="Jenkins J."/>
            <person name="Shu S."/>
            <person name="Song Q."/>
            <person name="Chavarro C."/>
            <person name="Torres-Torres M."/>
            <person name="Geffroy V."/>
            <person name="Moghaddam S.M."/>
            <person name="Gao D."/>
            <person name="Abernathy B."/>
            <person name="Barry K."/>
            <person name="Blair M."/>
            <person name="Brick M.A."/>
            <person name="Chovatia M."/>
            <person name="Gepts P."/>
            <person name="Goodstein D.M."/>
            <person name="Gonzales M."/>
            <person name="Hellsten U."/>
            <person name="Hyten D.L."/>
            <person name="Jia G."/>
            <person name="Kelly J.D."/>
            <person name="Kudrna D."/>
            <person name="Lee R."/>
            <person name="Richard M.M."/>
            <person name="Miklas P.N."/>
            <person name="Osorno J.M."/>
            <person name="Rodrigues J."/>
            <person name="Thareau V."/>
            <person name="Urrea C.A."/>
            <person name="Wang M."/>
            <person name="Yu Y."/>
            <person name="Zhang M."/>
            <person name="Wing R.A."/>
            <person name="Cregan P.B."/>
            <person name="Rokhsar D.S."/>
            <person name="Jackson S.A."/>
        </authorList>
    </citation>
    <scope>NUCLEOTIDE SEQUENCE [LARGE SCALE GENOMIC DNA]</scope>
    <source>
        <strain evidence="5">cv. G19833</strain>
    </source>
</reference>
<dbReference type="Gramene" id="ESW29094">
    <property type="protein sequence ID" value="ESW29094"/>
    <property type="gene ID" value="PHAVU_002G042700g"/>
</dbReference>
<accession>V7CG19</accession>
<organism evidence="4 5">
    <name type="scientific">Phaseolus vulgaris</name>
    <name type="common">Kidney bean</name>
    <name type="synonym">French bean</name>
    <dbReference type="NCBI Taxonomy" id="3885"/>
    <lineage>
        <taxon>Eukaryota</taxon>
        <taxon>Viridiplantae</taxon>
        <taxon>Streptophyta</taxon>
        <taxon>Embryophyta</taxon>
        <taxon>Tracheophyta</taxon>
        <taxon>Spermatophyta</taxon>
        <taxon>Magnoliopsida</taxon>
        <taxon>eudicotyledons</taxon>
        <taxon>Gunneridae</taxon>
        <taxon>Pentapetalae</taxon>
        <taxon>rosids</taxon>
        <taxon>fabids</taxon>
        <taxon>Fabales</taxon>
        <taxon>Fabaceae</taxon>
        <taxon>Papilionoideae</taxon>
        <taxon>50 kb inversion clade</taxon>
        <taxon>NPAAA clade</taxon>
        <taxon>indigoferoid/millettioid clade</taxon>
        <taxon>Phaseoleae</taxon>
        <taxon>Phaseolus</taxon>
    </lineage>
</organism>
<dbReference type="InterPro" id="IPR016140">
    <property type="entry name" value="Bifunc_inhib/LTP/seed_store"/>
</dbReference>
<feature type="chain" id="PRO_5004755299" description="Bifunctional inhibitor/plant lipid transfer protein/seed storage helical domain-containing protein" evidence="2">
    <location>
        <begin position="19"/>
        <end position="189"/>
    </location>
</feature>
<feature type="domain" description="Bifunctional inhibitor/plant lipid transfer protein/seed storage helical" evidence="3">
    <location>
        <begin position="14"/>
        <end position="90"/>
    </location>
</feature>
<dbReference type="InterPro" id="IPR053353">
    <property type="entry name" value="Plant_LTP_GPI-anchored"/>
</dbReference>
<name>V7CG19_PHAVU</name>
<dbReference type="Proteomes" id="UP000000226">
    <property type="component" value="Chromosome 2"/>
</dbReference>
<dbReference type="AlphaFoldDB" id="V7CG19"/>
<feature type="signal peptide" evidence="2">
    <location>
        <begin position="1"/>
        <end position="18"/>
    </location>
</feature>
<dbReference type="SUPFAM" id="SSF47699">
    <property type="entry name" value="Bifunctional inhibitor/lipid-transfer protein/seed storage 2S albumin"/>
    <property type="match status" value="1"/>
</dbReference>
<dbReference type="Pfam" id="PF14368">
    <property type="entry name" value="LTP_2"/>
    <property type="match status" value="1"/>
</dbReference>
<evidence type="ECO:0000313" key="5">
    <source>
        <dbReference type="Proteomes" id="UP000000226"/>
    </source>
</evidence>
<dbReference type="InterPro" id="IPR036312">
    <property type="entry name" value="Bifun_inhib/LTP/seed_sf"/>
</dbReference>
<evidence type="ECO:0000259" key="3">
    <source>
        <dbReference type="Pfam" id="PF14368"/>
    </source>
</evidence>
<evidence type="ECO:0000256" key="2">
    <source>
        <dbReference type="SAM" id="SignalP"/>
    </source>
</evidence>
<dbReference type="PANTHER" id="PTHR35747">
    <property type="entry name" value="BIFUNCTIONAL INHIBITOR/LIPID-TRANSFER PROTEIN/SEED STORAGE 2S ALBUMIN SUPERFAMILY PROTEIN"/>
    <property type="match status" value="1"/>
</dbReference>
<dbReference type="eggNOG" id="ENOG502SA2F">
    <property type="taxonomic scope" value="Eukaryota"/>
</dbReference>
<dbReference type="OrthoDB" id="6513042at2759"/>
<keyword evidence="2" id="KW-0732">Signal</keyword>
<dbReference type="Gene3D" id="1.10.110.10">
    <property type="entry name" value="Plant lipid-transfer and hydrophobic proteins"/>
    <property type="match status" value="1"/>
</dbReference>
<keyword evidence="5" id="KW-1185">Reference proteome</keyword>
<dbReference type="OMA" id="CLAYVSY"/>
<feature type="compositionally biased region" description="Gly residues" evidence="1">
    <location>
        <begin position="123"/>
        <end position="135"/>
    </location>
</feature>
<evidence type="ECO:0000256" key="1">
    <source>
        <dbReference type="SAM" id="MobiDB-lite"/>
    </source>
</evidence>
<dbReference type="EMBL" id="CM002289">
    <property type="protein sequence ID" value="ESW29094.1"/>
    <property type="molecule type" value="Genomic_DNA"/>
</dbReference>
<protein>
    <recommendedName>
        <fullName evidence="3">Bifunctional inhibitor/plant lipid transfer protein/seed storage helical domain-containing protein</fullName>
    </recommendedName>
</protein>
<sequence>MKVMNAAALVLVVVSAAAEGCREELISFSACLAYVSYPPNNLTESASEKCCKAFSSAVESSCLCYVIRDPLFLGFPLNTTRLLSLSSLCPSPFSTSFPFLCSSDSSALPPLTTPSTQTIGTSARGGGGGRSGSGTRGRSSETRPPILGGGAGTVPHGHSSSSTLTPLATFSTFLAIFCCYFHVHGINSC</sequence>
<gene>
    <name evidence="4" type="ORF">PHAVU_002G042700g</name>
</gene>
<dbReference type="PANTHER" id="PTHR35747:SF2">
    <property type="entry name" value="NON-SPECIFIC LIPID TRANSFER PROTEIN GPI-ANCHORED 25"/>
    <property type="match status" value="1"/>
</dbReference>
<evidence type="ECO:0000313" key="4">
    <source>
        <dbReference type="EMBL" id="ESW29094.1"/>
    </source>
</evidence>